<feature type="non-terminal residue" evidence="5">
    <location>
        <position position="1"/>
    </location>
</feature>
<feature type="domain" description="Single" evidence="4">
    <location>
        <begin position="34"/>
        <end position="90"/>
    </location>
</feature>
<feature type="chain" id="PRO_5007284004" evidence="3">
    <location>
        <begin position="18"/>
        <end position="93"/>
    </location>
</feature>
<protein>
    <submittedName>
        <fullName evidence="5">Putative secreted protein</fullName>
    </submittedName>
</protein>
<feature type="signal peptide" evidence="3">
    <location>
        <begin position="1"/>
        <end position="17"/>
    </location>
</feature>
<evidence type="ECO:0000256" key="3">
    <source>
        <dbReference type="SAM" id="SignalP"/>
    </source>
</evidence>
<dbReference type="GO" id="GO:0005576">
    <property type="term" value="C:extracellular region"/>
    <property type="evidence" value="ECO:0007669"/>
    <property type="project" value="UniProtKB-SubCell"/>
</dbReference>
<dbReference type="EMBL" id="GEFH01000192">
    <property type="protein sequence ID" value="JAP68389.1"/>
    <property type="molecule type" value="mRNA"/>
</dbReference>
<dbReference type="InterPro" id="IPR029277">
    <property type="entry name" value="SVWC_dom"/>
</dbReference>
<evidence type="ECO:0000313" key="5">
    <source>
        <dbReference type="EMBL" id="JAP68389.1"/>
    </source>
</evidence>
<evidence type="ECO:0000256" key="2">
    <source>
        <dbReference type="ARBA" id="ARBA00022525"/>
    </source>
</evidence>
<proteinExistence type="evidence at transcript level"/>
<organism evidence="5">
    <name type="scientific">Hyalomma excavatum</name>
    <dbReference type="NCBI Taxonomy" id="257692"/>
    <lineage>
        <taxon>Eukaryota</taxon>
        <taxon>Metazoa</taxon>
        <taxon>Ecdysozoa</taxon>
        <taxon>Arthropoda</taxon>
        <taxon>Chelicerata</taxon>
        <taxon>Arachnida</taxon>
        <taxon>Acari</taxon>
        <taxon>Parasitiformes</taxon>
        <taxon>Ixodida</taxon>
        <taxon>Ixodoidea</taxon>
        <taxon>Ixodidae</taxon>
        <taxon>Hyalomminae</taxon>
        <taxon>Hyalomma</taxon>
    </lineage>
</organism>
<evidence type="ECO:0000259" key="4">
    <source>
        <dbReference type="Pfam" id="PF15430"/>
    </source>
</evidence>
<evidence type="ECO:0000256" key="1">
    <source>
        <dbReference type="ARBA" id="ARBA00004613"/>
    </source>
</evidence>
<accession>A0A131XMX2</accession>
<keyword evidence="2" id="KW-0964">Secreted</keyword>
<sequence>PMKVLVLTLFIVAYASTTFCASAKKSLRIENGKCHYHGHVLNDGETHSNQCPCERWTCNVKESAIITEGCTPYDASFQGYDIPYPWCCGYVYK</sequence>
<dbReference type="Pfam" id="PF15430">
    <property type="entry name" value="SVWC"/>
    <property type="match status" value="1"/>
</dbReference>
<name>A0A131XMX2_9ACAR</name>
<dbReference type="AlphaFoldDB" id="A0A131XMX2"/>
<keyword evidence="3" id="KW-0732">Signal</keyword>
<reference evidence="5" key="1">
    <citation type="journal article" date="2017" name="Ticks Tick Borne Dis.">
        <title>An insight into the sialome of Hyalomma excavatum.</title>
        <authorList>
            <person name="Ribeiro J.M."/>
            <person name="Slovak M."/>
            <person name="Francischetti I.M."/>
        </authorList>
    </citation>
    <scope>NUCLEOTIDE SEQUENCE</scope>
    <source>
        <strain evidence="5">Samish</strain>
        <tissue evidence="5">Salivary glands</tissue>
    </source>
</reference>
<comment type="subcellular location">
    <subcellularLocation>
        <location evidence="1">Secreted</location>
    </subcellularLocation>
</comment>